<keyword evidence="3" id="KW-1185">Reference proteome</keyword>
<feature type="domain" description="T6SS Phospholipase effector Tle1-like catalytic" evidence="1">
    <location>
        <begin position="7"/>
        <end position="310"/>
    </location>
</feature>
<sequence length="477" mass="54852">MEKENERELVLCFDGTGNTFRADGGESNILKIFRLLDRTKENRYCYYQPGIGTEISPSSLANLALRPTAKLNTQKALDLALATSFNKHVIGGYRFLARRWKPGTKIYLFGFSRGAYTARFLNEMLDYVGLISADNEELIPFVWEAFTDWKFAPQSHRRRHRAYEILRISRETMCRPIERVYFLGLFDTVNSVAEFEKSSGNSGSTNQNACQPRPIITRHAVSIDERRIKFQPVLFANEAGIKRRRPIMYEQTEEVFTADADGPEDDAPTDLEEVYFAGDHSDVGGGWRPDRENNEPYPTSHIPLAWMVNEAMRAGLTFDEKKIEKLTPDLWEVTSPTPTPTSPSNTETTLCQSHENAVRTAETAQIHDSLDFDSGKGFTTFFWRLLEYLPFKRPAVQPDGSIVMTRWHTHGLRRPLPKQALVHGSVVRRLRRDPEYRPYNLGLGLKPNMQDRREEDRDIGKWKCVSEDGLREYWVRG</sequence>
<organism evidence="2 3">
    <name type="scientific">Aspergillus chevalieri</name>
    <name type="common">Eurotium chevalieri</name>
    <dbReference type="NCBI Taxonomy" id="182096"/>
    <lineage>
        <taxon>Eukaryota</taxon>
        <taxon>Fungi</taxon>
        <taxon>Dikarya</taxon>
        <taxon>Ascomycota</taxon>
        <taxon>Pezizomycotina</taxon>
        <taxon>Eurotiomycetes</taxon>
        <taxon>Eurotiomycetidae</taxon>
        <taxon>Eurotiales</taxon>
        <taxon>Aspergillaceae</taxon>
        <taxon>Aspergillus</taxon>
        <taxon>Aspergillus subgen. Aspergillus</taxon>
    </lineage>
</organism>
<protein>
    <recommendedName>
        <fullName evidence="1">T6SS Phospholipase effector Tle1-like catalytic domain-containing protein</fullName>
    </recommendedName>
</protein>
<evidence type="ECO:0000259" key="1">
    <source>
        <dbReference type="Pfam" id="PF09994"/>
    </source>
</evidence>
<dbReference type="InterPro" id="IPR018712">
    <property type="entry name" value="Tle1-like_cat"/>
</dbReference>
<dbReference type="Pfam" id="PF09994">
    <property type="entry name" value="T6SS_Tle1-like_cat"/>
    <property type="match status" value="1"/>
</dbReference>
<accession>A0A7R7VRW7</accession>
<name>A0A7R7VRW7_ASPCH</name>
<dbReference type="PANTHER" id="PTHR33840:SF2">
    <property type="entry name" value="TLE1 PHOSPHOLIPASE DOMAIN-CONTAINING PROTEIN"/>
    <property type="match status" value="1"/>
</dbReference>
<evidence type="ECO:0000313" key="2">
    <source>
        <dbReference type="EMBL" id="BCR89620.1"/>
    </source>
</evidence>
<dbReference type="Proteomes" id="UP000637239">
    <property type="component" value="Chromosome 5"/>
</dbReference>
<dbReference type="KEGG" id="ache:ACHE_50818A"/>
<dbReference type="AlphaFoldDB" id="A0A7R7VRW7"/>
<dbReference type="EMBL" id="AP024420">
    <property type="protein sequence ID" value="BCR89620.1"/>
    <property type="molecule type" value="Genomic_DNA"/>
</dbReference>
<dbReference type="GeneID" id="66983978"/>
<gene>
    <name evidence="2" type="ORF">ACHE_50818A</name>
</gene>
<proteinExistence type="predicted"/>
<dbReference type="PANTHER" id="PTHR33840">
    <property type="match status" value="1"/>
</dbReference>
<dbReference type="RefSeq" id="XP_043138142.1">
    <property type="nucleotide sequence ID" value="XM_043280577.1"/>
</dbReference>
<evidence type="ECO:0000313" key="3">
    <source>
        <dbReference type="Proteomes" id="UP000637239"/>
    </source>
</evidence>
<reference evidence="2" key="1">
    <citation type="submission" date="2021-01" db="EMBL/GenBank/DDBJ databases">
        <authorList>
            <consortium name="Aspergillus chevalieri M1 genome sequencing consortium"/>
            <person name="Kazuki M."/>
            <person name="Futagami T."/>
        </authorList>
    </citation>
    <scope>NUCLEOTIDE SEQUENCE</scope>
    <source>
        <strain evidence="2">M1</strain>
    </source>
</reference>
<reference evidence="2" key="2">
    <citation type="submission" date="2021-02" db="EMBL/GenBank/DDBJ databases">
        <title>Aspergillus chevalieri M1 genome sequence.</title>
        <authorList>
            <person name="Kadooka C."/>
            <person name="Mori K."/>
            <person name="Futagami T."/>
        </authorList>
    </citation>
    <scope>NUCLEOTIDE SEQUENCE</scope>
    <source>
        <strain evidence="2">M1</strain>
    </source>
</reference>